<evidence type="ECO:0000313" key="1">
    <source>
        <dbReference type="EMBL" id="CAB4164840.1"/>
    </source>
</evidence>
<gene>
    <name evidence="1" type="ORF">UFOVP828_147</name>
</gene>
<reference evidence="1" key="1">
    <citation type="submission" date="2020-04" db="EMBL/GenBank/DDBJ databases">
        <authorList>
            <person name="Chiriac C."/>
            <person name="Salcher M."/>
            <person name="Ghai R."/>
            <person name="Kavagutti S V."/>
        </authorList>
    </citation>
    <scope>NUCLEOTIDE SEQUENCE</scope>
</reference>
<accession>A0A6J5NYU5</accession>
<proteinExistence type="predicted"/>
<sequence length="296" mass="35167">MSLEQNSINACNRYMFKLNDFLVDKKGDGVVQYYDNSNYPVTINKEGFRCDEFFKKHSKKHVLFSGCSHTLGYGSKYEEVWSHMLYNKLLSKEPLSGYFNLGIEGASVIEIITNIYRYIRKYAKPDVIFLLLPDIERDYIYLKNPQILATPFVIEFYKQFEDYCISNNIKLISTTWVIPEQDLSWHKLKDGLNIIKPDYRFVDETGHMRPSAEDPYFEFGVRSPYEQFVLLEKNVSTFKNIDALKFSKKIYEYCKQNKDRKDLMETLDGSRHYGVAYHDAWSKYFYERYDNEKNNI</sequence>
<dbReference type="EMBL" id="LR796766">
    <property type="protein sequence ID" value="CAB4164840.1"/>
    <property type="molecule type" value="Genomic_DNA"/>
</dbReference>
<protein>
    <submittedName>
        <fullName evidence="1">Uncharacterized protein</fullName>
    </submittedName>
</protein>
<dbReference type="SUPFAM" id="SSF52266">
    <property type="entry name" value="SGNH hydrolase"/>
    <property type="match status" value="1"/>
</dbReference>
<organism evidence="1">
    <name type="scientific">uncultured Caudovirales phage</name>
    <dbReference type="NCBI Taxonomy" id="2100421"/>
    <lineage>
        <taxon>Viruses</taxon>
        <taxon>Duplodnaviria</taxon>
        <taxon>Heunggongvirae</taxon>
        <taxon>Uroviricota</taxon>
        <taxon>Caudoviricetes</taxon>
        <taxon>Peduoviridae</taxon>
        <taxon>Maltschvirus</taxon>
        <taxon>Maltschvirus maltsch</taxon>
    </lineage>
</organism>
<name>A0A6J5NYU5_9CAUD</name>